<proteinExistence type="predicted"/>
<name>A0A0C2VP34_9BACL</name>
<dbReference type="OrthoDB" id="2240714at2"/>
<dbReference type="Proteomes" id="UP000031938">
    <property type="component" value="Unassembled WGS sequence"/>
</dbReference>
<dbReference type="AlphaFoldDB" id="A0A0C2VP34"/>
<dbReference type="STRING" id="889306.KP78_21170"/>
<dbReference type="Pfam" id="PF06605">
    <property type="entry name" value="Prophage_tail"/>
    <property type="match status" value="1"/>
</dbReference>
<dbReference type="InterPro" id="IPR010572">
    <property type="entry name" value="Tail_dom"/>
</dbReference>
<accession>A0A0C2VP34</accession>
<evidence type="ECO:0000313" key="3">
    <source>
        <dbReference type="Proteomes" id="UP000031938"/>
    </source>
</evidence>
<dbReference type="InterPro" id="IPR007119">
    <property type="entry name" value="Phage_tail_spike_N"/>
</dbReference>
<dbReference type="NCBIfam" id="TIGR01665">
    <property type="entry name" value="put_anti_recept"/>
    <property type="match status" value="1"/>
</dbReference>
<feature type="domain" description="Tail spike" evidence="1">
    <location>
        <begin position="95"/>
        <end position="331"/>
    </location>
</feature>
<evidence type="ECO:0000313" key="2">
    <source>
        <dbReference type="EMBL" id="KIL45768.1"/>
    </source>
</evidence>
<protein>
    <recommendedName>
        <fullName evidence="1">Tail spike domain-containing protein</fullName>
    </recommendedName>
</protein>
<sequence>MTVIHALHHHDDRLLGYLNNEGEKLFWDDLHVHEISGENSYSFYMPANIPEAEFFSERGRLLIPSEDRGYEEFIIYNAATYMKNEKVVRAVATYTDLNALKTLNPTTYQSYTLRQYANAALVDTGWQVGEIQYEGIRTKTFNQPLGAYSFLVQVANEFDVELRFRVETSGNRITGRYVDFIKRIGRDNGKEIVLGKDLVDIEKVVHSDRVVTALDCYGPERDDGTRLITTVTDAGAFQAWNWKKKHIRDRYEPQSDRQEMTLEELRQYGTTELKKRIASVTDYFITGADLESIFPHEATRLGDRLGIKNPDFSPPLYAHARVIRVERSIVDKASKVYKIGEVVTYTEDEVFQTFRQLQDLYAIKVIKSNSAPPGRIGTLWIDTSGTVDVPHTWNSTTAVWDKYSPTQAADIGAETPAGAQVKADQAKAAADAYTNQQLINYVDKTLYNQELADIQGQIDGSITTWFYPYVPTLENLPASDWTTNELKNQHLGDLFYDDSTGYGYRFKLNADVYQWKRIEDTDVTKALADAQRAQDTADGKRRVFVNQPIPPYEVGDLWSQGVNGDLMRCSVSRSTGVYNAADWVLASKYTDDTRAVEAENNAKEHANLVSGQAYQDAVADARVYVDQNGVLQGSTYNGVSISNTDGFVTVRGDQLVRTVQNSTVGIVIQRRATVNDPWINMFYVDAQTGNLKLAGDLDGAGGTFRGRVEVQAGENKTVIENGIVRQEYASTDGLYTYLIQIKDHIIELTSADPGGTSRSFFNEQRVFLSRTDNVEGESSVVYEANNVNGQLHGTARSTNEFYIDPKGHHEVFLFDVDAADPFHRSMSTGTVRLKFLNGTAAQLQVRKADDSAYAPIASSDFVTASRREYKKNIQSMECKGYNATERLKLLIPSFYHLNGDLDSEPLRAGFILDEAVWEIVDPSGEGLISMQAVALLVKGFQEQQTIIEQQQLAINDLIKRVETLEKGGTA</sequence>
<dbReference type="PATRIC" id="fig|889306.3.peg.2132"/>
<reference evidence="2 3" key="1">
    <citation type="submission" date="2015-01" db="EMBL/GenBank/DDBJ databases">
        <title>Genome sequencing of Jeotgalibacillus soli.</title>
        <authorList>
            <person name="Goh K.M."/>
            <person name="Chan K.-G."/>
            <person name="Yaakop A.S."/>
            <person name="Ee R."/>
            <person name="Gan H.M."/>
            <person name="Chan C.S."/>
        </authorList>
    </citation>
    <scope>NUCLEOTIDE SEQUENCE [LARGE SCALE GENOMIC DNA]</scope>
    <source>
        <strain evidence="2 3">P9</strain>
    </source>
</reference>
<evidence type="ECO:0000259" key="1">
    <source>
        <dbReference type="Pfam" id="PF06605"/>
    </source>
</evidence>
<comment type="caution">
    <text evidence="2">The sequence shown here is derived from an EMBL/GenBank/DDBJ whole genome shotgun (WGS) entry which is preliminary data.</text>
</comment>
<gene>
    <name evidence="2" type="ORF">KP78_21170</name>
</gene>
<keyword evidence="3" id="KW-1185">Reference proteome</keyword>
<organism evidence="2 3">
    <name type="scientific">Jeotgalibacillus soli</name>
    <dbReference type="NCBI Taxonomy" id="889306"/>
    <lineage>
        <taxon>Bacteria</taxon>
        <taxon>Bacillati</taxon>
        <taxon>Bacillota</taxon>
        <taxon>Bacilli</taxon>
        <taxon>Bacillales</taxon>
        <taxon>Caryophanaceae</taxon>
        <taxon>Jeotgalibacillus</taxon>
    </lineage>
</organism>
<dbReference type="RefSeq" id="WP_041088512.1">
    <property type="nucleotide sequence ID" value="NZ_JXRP01000017.1"/>
</dbReference>
<dbReference type="EMBL" id="JXRP01000017">
    <property type="protein sequence ID" value="KIL45768.1"/>
    <property type="molecule type" value="Genomic_DNA"/>
</dbReference>